<reference evidence="1 2" key="1">
    <citation type="submission" date="2021-06" db="EMBL/GenBank/DDBJ databases">
        <authorList>
            <person name="Kallberg Y."/>
            <person name="Tangrot J."/>
            <person name="Rosling A."/>
        </authorList>
    </citation>
    <scope>NUCLEOTIDE SEQUENCE [LARGE SCALE GENOMIC DNA]</scope>
    <source>
        <strain evidence="1 2">120-4 pot B 10/14</strain>
    </source>
</reference>
<protein>
    <submittedName>
        <fullName evidence="1">16366_t:CDS:1</fullName>
    </submittedName>
</protein>
<sequence>CMIGEISSELSQLSQIEEMPIAQLLPTMLAIQESQNDNSSQDTSNSTYTLVHMEIEVTTSEEKRQKLNDTLIETPSKTWGNKSQQLFSKKQTITFSPDNPYLAAQHQESSHPIHDNMETMSNGTIVDEEHAIF</sequence>
<dbReference type="EMBL" id="CAJVQB010012784">
    <property type="protein sequence ID" value="CAG8757940.1"/>
    <property type="molecule type" value="Genomic_DNA"/>
</dbReference>
<accession>A0ABN7VEC7</accession>
<proteinExistence type="predicted"/>
<keyword evidence="2" id="KW-1185">Reference proteome</keyword>
<gene>
    <name evidence="1" type="ORF">GMARGA_LOCUS17132</name>
</gene>
<evidence type="ECO:0000313" key="2">
    <source>
        <dbReference type="Proteomes" id="UP000789901"/>
    </source>
</evidence>
<comment type="caution">
    <text evidence="1">The sequence shown here is derived from an EMBL/GenBank/DDBJ whole genome shotgun (WGS) entry which is preliminary data.</text>
</comment>
<organism evidence="1 2">
    <name type="scientific">Gigaspora margarita</name>
    <dbReference type="NCBI Taxonomy" id="4874"/>
    <lineage>
        <taxon>Eukaryota</taxon>
        <taxon>Fungi</taxon>
        <taxon>Fungi incertae sedis</taxon>
        <taxon>Mucoromycota</taxon>
        <taxon>Glomeromycotina</taxon>
        <taxon>Glomeromycetes</taxon>
        <taxon>Diversisporales</taxon>
        <taxon>Gigasporaceae</taxon>
        <taxon>Gigaspora</taxon>
    </lineage>
</organism>
<name>A0ABN7VEC7_GIGMA</name>
<feature type="non-terminal residue" evidence="1">
    <location>
        <position position="1"/>
    </location>
</feature>
<evidence type="ECO:0000313" key="1">
    <source>
        <dbReference type="EMBL" id="CAG8757940.1"/>
    </source>
</evidence>
<dbReference type="Proteomes" id="UP000789901">
    <property type="component" value="Unassembled WGS sequence"/>
</dbReference>